<feature type="region of interest" description="Disordered" evidence="1">
    <location>
        <begin position="1"/>
        <end position="23"/>
    </location>
</feature>
<organism evidence="2 3">
    <name type="scientific">Sphingobium boeckii</name>
    <dbReference type="NCBI Taxonomy" id="1082345"/>
    <lineage>
        <taxon>Bacteria</taxon>
        <taxon>Pseudomonadati</taxon>
        <taxon>Pseudomonadota</taxon>
        <taxon>Alphaproteobacteria</taxon>
        <taxon>Sphingomonadales</taxon>
        <taxon>Sphingomonadaceae</taxon>
        <taxon>Sphingobium</taxon>
    </lineage>
</organism>
<accession>A0A7W9AG15</accession>
<evidence type="ECO:0000256" key="1">
    <source>
        <dbReference type="SAM" id="MobiDB-lite"/>
    </source>
</evidence>
<dbReference type="EMBL" id="JACIJC010000001">
    <property type="protein sequence ID" value="MBB5684781.1"/>
    <property type="molecule type" value="Genomic_DNA"/>
</dbReference>
<comment type="caution">
    <text evidence="2">The sequence shown here is derived from an EMBL/GenBank/DDBJ whole genome shotgun (WGS) entry which is preliminary data.</text>
</comment>
<keyword evidence="3" id="KW-1185">Reference proteome</keyword>
<proteinExistence type="predicted"/>
<reference evidence="2 3" key="1">
    <citation type="submission" date="2020-08" db="EMBL/GenBank/DDBJ databases">
        <title>Genomic Encyclopedia of Type Strains, Phase IV (KMG-IV): sequencing the most valuable type-strain genomes for metagenomic binning, comparative biology and taxonomic classification.</title>
        <authorList>
            <person name="Goeker M."/>
        </authorList>
    </citation>
    <scope>NUCLEOTIDE SEQUENCE [LARGE SCALE GENOMIC DNA]</scope>
    <source>
        <strain evidence="2 3">DSM 25079</strain>
    </source>
</reference>
<evidence type="ECO:0000313" key="3">
    <source>
        <dbReference type="Proteomes" id="UP000549617"/>
    </source>
</evidence>
<dbReference type="Proteomes" id="UP000549617">
    <property type="component" value="Unassembled WGS sequence"/>
</dbReference>
<dbReference type="AlphaFoldDB" id="A0A7W9AG15"/>
<evidence type="ECO:0000313" key="2">
    <source>
        <dbReference type="EMBL" id="MBB5684781.1"/>
    </source>
</evidence>
<dbReference type="RefSeq" id="WP_184015381.1">
    <property type="nucleotide sequence ID" value="NZ_JACIJC010000001.1"/>
</dbReference>
<name>A0A7W9AG15_9SPHN</name>
<gene>
    <name evidence="2" type="ORF">FHS49_000772</name>
</gene>
<sequence>MAAATILPSASFARSPSGTFSEREATWNDGAPDGFKLNMTIVVSEDSLTYRGVNVTDPAKPIVTEWSGKFDGVSRPLVGRHFDHLAVSKLHEDEFMVQKLEGDLATIVEFWRYVEETDEWIRHGVVPKLENGKPRIYVEYFRRTK</sequence>
<protein>
    <submittedName>
        <fullName evidence="2">Uncharacterized protein</fullName>
    </submittedName>
</protein>